<dbReference type="PANTHER" id="PTHR33325:SF11">
    <property type="entry name" value="COLD SHOCK DOMAIN-CONTAINING PROTEIN 4-LIKE"/>
    <property type="match status" value="1"/>
</dbReference>
<evidence type="ECO:0000313" key="2">
    <source>
        <dbReference type="Proteomes" id="UP000325315"/>
    </source>
</evidence>
<dbReference type="GO" id="GO:0003676">
    <property type="term" value="F:nucleic acid binding"/>
    <property type="evidence" value="ECO:0007669"/>
    <property type="project" value="InterPro"/>
</dbReference>
<dbReference type="GO" id="GO:0008270">
    <property type="term" value="F:zinc ion binding"/>
    <property type="evidence" value="ECO:0007669"/>
    <property type="project" value="InterPro"/>
</dbReference>
<dbReference type="PANTHER" id="PTHR33325">
    <property type="entry name" value="ZINC FINGER, CCHC-TYPE-RELATED"/>
    <property type="match status" value="1"/>
</dbReference>
<gene>
    <name evidence="1" type="ORF">EPI10_001000</name>
</gene>
<name>A0A5B6V9X9_9ROSI</name>
<dbReference type="AlphaFoldDB" id="A0A5B6V9X9"/>
<dbReference type="InterPro" id="IPR036875">
    <property type="entry name" value="Znf_CCHC_sf"/>
</dbReference>
<dbReference type="OrthoDB" id="1000862at2759"/>
<sequence length="72" mass="8359">MLAVVVEDMVVAMVVVVKWDYKDGKNDKDTTGKVKSLYYRCGGKNHWSRTCRTPKHLMELYQQPLKDKGKKI</sequence>
<dbReference type="EMBL" id="SMMG02000007">
    <property type="protein sequence ID" value="KAA3465863.1"/>
    <property type="molecule type" value="Genomic_DNA"/>
</dbReference>
<proteinExistence type="predicted"/>
<reference evidence="2" key="1">
    <citation type="journal article" date="2019" name="Plant Biotechnol. J.">
        <title>Genome sequencing of the Australian wild diploid species Gossypium australe highlights disease resistance and delayed gland morphogenesis.</title>
        <authorList>
            <person name="Cai Y."/>
            <person name="Cai X."/>
            <person name="Wang Q."/>
            <person name="Wang P."/>
            <person name="Zhang Y."/>
            <person name="Cai C."/>
            <person name="Xu Y."/>
            <person name="Wang K."/>
            <person name="Zhou Z."/>
            <person name="Wang C."/>
            <person name="Geng S."/>
            <person name="Li B."/>
            <person name="Dong Q."/>
            <person name="Hou Y."/>
            <person name="Wang H."/>
            <person name="Ai P."/>
            <person name="Liu Z."/>
            <person name="Yi F."/>
            <person name="Sun M."/>
            <person name="An G."/>
            <person name="Cheng J."/>
            <person name="Zhang Y."/>
            <person name="Shi Q."/>
            <person name="Xie Y."/>
            <person name="Shi X."/>
            <person name="Chang Y."/>
            <person name="Huang F."/>
            <person name="Chen Y."/>
            <person name="Hong S."/>
            <person name="Mi L."/>
            <person name="Sun Q."/>
            <person name="Zhang L."/>
            <person name="Zhou B."/>
            <person name="Peng R."/>
            <person name="Zhang X."/>
            <person name="Liu F."/>
        </authorList>
    </citation>
    <scope>NUCLEOTIDE SEQUENCE [LARGE SCALE GENOMIC DNA]</scope>
    <source>
        <strain evidence="2">cv. PA1801</strain>
    </source>
</reference>
<dbReference type="SUPFAM" id="SSF57756">
    <property type="entry name" value="Retrovirus zinc finger-like domains"/>
    <property type="match status" value="1"/>
</dbReference>
<evidence type="ECO:0000313" key="1">
    <source>
        <dbReference type="EMBL" id="KAA3465863.1"/>
    </source>
</evidence>
<organism evidence="1 2">
    <name type="scientific">Gossypium australe</name>
    <dbReference type="NCBI Taxonomy" id="47621"/>
    <lineage>
        <taxon>Eukaryota</taxon>
        <taxon>Viridiplantae</taxon>
        <taxon>Streptophyta</taxon>
        <taxon>Embryophyta</taxon>
        <taxon>Tracheophyta</taxon>
        <taxon>Spermatophyta</taxon>
        <taxon>Magnoliopsida</taxon>
        <taxon>eudicotyledons</taxon>
        <taxon>Gunneridae</taxon>
        <taxon>Pentapetalae</taxon>
        <taxon>rosids</taxon>
        <taxon>malvids</taxon>
        <taxon>Malvales</taxon>
        <taxon>Malvaceae</taxon>
        <taxon>Malvoideae</taxon>
        <taxon>Gossypium</taxon>
    </lineage>
</organism>
<comment type="caution">
    <text evidence="1">The sequence shown here is derived from an EMBL/GenBank/DDBJ whole genome shotgun (WGS) entry which is preliminary data.</text>
</comment>
<accession>A0A5B6V9X9</accession>
<keyword evidence="2" id="KW-1185">Reference proteome</keyword>
<protein>
    <submittedName>
        <fullName evidence="1">Cellular nucleic acid-binding protein-like</fullName>
    </submittedName>
</protein>
<dbReference type="Proteomes" id="UP000325315">
    <property type="component" value="Unassembled WGS sequence"/>
</dbReference>